<dbReference type="OMA" id="ERNKNLC"/>
<evidence type="ECO:0000313" key="3">
    <source>
        <dbReference type="Proteomes" id="UP000220158"/>
    </source>
</evidence>
<dbReference type="Proteomes" id="UP000220158">
    <property type="component" value="Chromosome 12"/>
</dbReference>
<evidence type="ECO:0000256" key="1">
    <source>
        <dbReference type="SAM" id="Coils"/>
    </source>
</evidence>
<dbReference type="AlphaFoldDB" id="A0A1J1H9J9"/>
<proteinExistence type="predicted"/>
<dbReference type="KEGG" id="prel:PRELSG_1236400"/>
<evidence type="ECO:0000313" key="2">
    <source>
        <dbReference type="EMBL" id="CRH01479.1"/>
    </source>
</evidence>
<name>A0A1J1H9J9_PLARL</name>
<keyword evidence="1" id="KW-0175">Coiled coil</keyword>
<keyword evidence="3" id="KW-1185">Reference proteome</keyword>
<gene>
    <name evidence="2" type="ORF">PRELSG_1236400</name>
</gene>
<accession>A0A1J1H9J9</accession>
<protein>
    <submittedName>
        <fullName evidence="2">Uncharacterized protein</fullName>
    </submittedName>
</protein>
<reference evidence="2 3" key="1">
    <citation type="submission" date="2015-04" db="EMBL/GenBank/DDBJ databases">
        <authorList>
            <consortium name="Pathogen Informatics"/>
        </authorList>
    </citation>
    <scope>NUCLEOTIDE SEQUENCE [LARGE SCALE GENOMIC DNA]</scope>
    <source>
        <strain evidence="2 3">SGS1</strain>
    </source>
</reference>
<dbReference type="EMBL" id="LN835307">
    <property type="protein sequence ID" value="CRH01479.1"/>
    <property type="molecule type" value="Genomic_DNA"/>
</dbReference>
<dbReference type="GeneID" id="39737608"/>
<organism evidence="2 3">
    <name type="scientific">Plasmodium relictum</name>
    <dbReference type="NCBI Taxonomy" id="85471"/>
    <lineage>
        <taxon>Eukaryota</taxon>
        <taxon>Sar</taxon>
        <taxon>Alveolata</taxon>
        <taxon>Apicomplexa</taxon>
        <taxon>Aconoidasida</taxon>
        <taxon>Haemosporida</taxon>
        <taxon>Plasmodiidae</taxon>
        <taxon>Plasmodium</taxon>
        <taxon>Plasmodium (Haemamoeba)</taxon>
    </lineage>
</organism>
<dbReference type="RefSeq" id="XP_028534479.1">
    <property type="nucleotide sequence ID" value="XM_028678162.1"/>
</dbReference>
<dbReference type="OrthoDB" id="377126at2759"/>
<feature type="coiled-coil region" evidence="1">
    <location>
        <begin position="59"/>
        <end position="86"/>
    </location>
</feature>
<sequence>MIEKNLVSVGLKTQINELEKLINNIDTQVEKSVNGNNVKSTFFLKLYEEKKSILNTILNQEKKKAYEDIENNKSNMLRKVSIINEKNEDVKKQSEILMIEKNKNLCFIKNLENKTEKIKRIIM</sequence>
<dbReference type="VEuPathDB" id="PlasmoDB:PRELSG_1236400"/>